<evidence type="ECO:0000256" key="2">
    <source>
        <dbReference type="ARBA" id="ARBA00022631"/>
    </source>
</evidence>
<reference evidence="5" key="1">
    <citation type="submission" date="2020-02" db="EMBL/GenBank/DDBJ databases">
        <authorList>
            <person name="Palmer J.M."/>
        </authorList>
    </citation>
    <scope>NUCLEOTIDE SEQUENCE</scope>
    <source>
        <strain evidence="5">EPUS1.4</strain>
        <tissue evidence="5">Thallus</tissue>
    </source>
</reference>
<dbReference type="InterPro" id="IPR007247">
    <property type="entry name" value="Ureidogly_lyase"/>
</dbReference>
<evidence type="ECO:0000313" key="5">
    <source>
        <dbReference type="EMBL" id="KAF7504603.1"/>
    </source>
</evidence>
<comment type="catalytic activity">
    <reaction evidence="4">
        <text>(S)-ureidoglycolate = urea + glyoxylate</text>
        <dbReference type="Rhea" id="RHEA:11304"/>
        <dbReference type="ChEBI" id="CHEBI:16199"/>
        <dbReference type="ChEBI" id="CHEBI:36655"/>
        <dbReference type="ChEBI" id="CHEBI:57296"/>
        <dbReference type="EC" id="4.3.2.3"/>
    </reaction>
</comment>
<gene>
    <name evidence="5" type="ORF">GJ744_002030</name>
</gene>
<evidence type="ECO:0000313" key="6">
    <source>
        <dbReference type="Proteomes" id="UP000606974"/>
    </source>
</evidence>
<comment type="subunit">
    <text evidence="1">Homodimer.</text>
</comment>
<dbReference type="PANTHER" id="PTHR21221:SF1">
    <property type="entry name" value="UREIDOGLYCOLATE LYASE"/>
    <property type="match status" value="1"/>
</dbReference>
<dbReference type="AlphaFoldDB" id="A0A8H7A8Q4"/>
<dbReference type="OrthoDB" id="10266039at2759"/>
<keyword evidence="3" id="KW-0456">Lyase</keyword>
<dbReference type="Gene3D" id="2.60.120.480">
    <property type="entry name" value="Ureidoglycolate hydrolase"/>
    <property type="match status" value="1"/>
</dbReference>
<protein>
    <recommendedName>
        <fullName evidence="7">Ureidoglycolate hydrolase</fullName>
    </recommendedName>
</protein>
<dbReference type="EMBL" id="JAACFV010000132">
    <property type="protein sequence ID" value="KAF7504603.1"/>
    <property type="molecule type" value="Genomic_DNA"/>
</dbReference>
<dbReference type="GO" id="GO:0000256">
    <property type="term" value="P:allantoin catabolic process"/>
    <property type="evidence" value="ECO:0007669"/>
    <property type="project" value="InterPro"/>
</dbReference>
<keyword evidence="6" id="KW-1185">Reference proteome</keyword>
<dbReference type="FunFam" id="2.60.120.480:FF:000002">
    <property type="entry name" value="Probable ureidoglycolate hydrolase"/>
    <property type="match status" value="1"/>
</dbReference>
<dbReference type="Proteomes" id="UP000606974">
    <property type="component" value="Unassembled WGS sequence"/>
</dbReference>
<accession>A0A8H7A8Q4</accession>
<dbReference type="InterPro" id="IPR024060">
    <property type="entry name" value="Ureidoglycolate_lyase_dom_sf"/>
</dbReference>
<dbReference type="InterPro" id="IPR011051">
    <property type="entry name" value="RmlC_Cupin_sf"/>
</dbReference>
<dbReference type="InterPro" id="IPR047233">
    <property type="entry name" value="UAH_cupin"/>
</dbReference>
<comment type="caution">
    <text evidence="5">The sequence shown here is derived from an EMBL/GenBank/DDBJ whole genome shotgun (WGS) entry which is preliminary data.</text>
</comment>
<dbReference type="PANTHER" id="PTHR21221">
    <property type="entry name" value="UREIDOGLYCOLATE HYDROLASE"/>
    <property type="match status" value="1"/>
</dbReference>
<name>A0A8H7A8Q4_9EURO</name>
<organism evidence="5 6">
    <name type="scientific">Endocarpon pusillum</name>
    <dbReference type="NCBI Taxonomy" id="364733"/>
    <lineage>
        <taxon>Eukaryota</taxon>
        <taxon>Fungi</taxon>
        <taxon>Dikarya</taxon>
        <taxon>Ascomycota</taxon>
        <taxon>Pezizomycotina</taxon>
        <taxon>Eurotiomycetes</taxon>
        <taxon>Chaetothyriomycetidae</taxon>
        <taxon>Verrucariales</taxon>
        <taxon>Verrucariaceae</taxon>
        <taxon>Endocarpon</taxon>
    </lineage>
</organism>
<evidence type="ECO:0000256" key="1">
    <source>
        <dbReference type="ARBA" id="ARBA00011738"/>
    </source>
</evidence>
<dbReference type="Pfam" id="PF04115">
    <property type="entry name" value="Ureidogly_lyase"/>
    <property type="match status" value="1"/>
</dbReference>
<dbReference type="CDD" id="cd20298">
    <property type="entry name" value="cupin_UAH"/>
    <property type="match status" value="1"/>
</dbReference>
<dbReference type="GO" id="GO:0004848">
    <property type="term" value="F:ureidoglycolate hydrolase activity"/>
    <property type="evidence" value="ECO:0007669"/>
    <property type="project" value="InterPro"/>
</dbReference>
<evidence type="ECO:0000256" key="4">
    <source>
        <dbReference type="ARBA" id="ARBA00047684"/>
    </source>
</evidence>
<dbReference type="GO" id="GO:0006144">
    <property type="term" value="P:purine nucleobase metabolic process"/>
    <property type="evidence" value="ECO:0007669"/>
    <property type="project" value="UniProtKB-KW"/>
</dbReference>
<dbReference type="GO" id="GO:0050385">
    <property type="term" value="F:ureidoglycolate lyase activity"/>
    <property type="evidence" value="ECO:0007669"/>
    <property type="project" value="UniProtKB-EC"/>
</dbReference>
<dbReference type="SUPFAM" id="SSF51182">
    <property type="entry name" value="RmlC-like cupins"/>
    <property type="match status" value="1"/>
</dbReference>
<evidence type="ECO:0008006" key="7">
    <source>
        <dbReference type="Google" id="ProtNLM"/>
    </source>
</evidence>
<evidence type="ECO:0000256" key="3">
    <source>
        <dbReference type="ARBA" id="ARBA00023239"/>
    </source>
</evidence>
<proteinExistence type="predicted"/>
<sequence length="240" mass="25971">MPPSLPVPSQTLCINPEPLTPKAFSPFGTAITSPLPATLSSILKSSSLPHPLHPPYQPYPVFANQATALKYSPISPLVNNYPNAPSRGPGRSLVSMFSCFPRQLDRAGNFNVRILERHPFTTQTFVPLGVAANDPDIRFLLIVAPPLLDSLPTKTTSGNSIQIYQPPDLCNMKAFVAHGGQAVTYGVGTWHAPMVVLGRQRVDFVVTQFVSGVADEDCHEVQVEEEVVVRTGAGQMMSKL</sequence>
<keyword evidence="2" id="KW-0659">Purine metabolism</keyword>